<dbReference type="PANTHER" id="PTHR19328:SF75">
    <property type="entry name" value="ALDOSE SUGAR DEHYDROGENASE YLII"/>
    <property type="match status" value="1"/>
</dbReference>
<dbReference type="GO" id="GO:0016491">
    <property type="term" value="F:oxidoreductase activity"/>
    <property type="evidence" value="ECO:0007669"/>
    <property type="project" value="UniProtKB-KW"/>
</dbReference>
<dbReference type="PROSITE" id="PS51257">
    <property type="entry name" value="PROKAR_LIPOPROTEIN"/>
    <property type="match status" value="1"/>
</dbReference>
<feature type="signal peptide" evidence="1">
    <location>
        <begin position="1"/>
        <end position="20"/>
    </location>
</feature>
<gene>
    <name evidence="3" type="ORF">ABFZ84_03495</name>
</gene>
<dbReference type="InterPro" id="IPR011041">
    <property type="entry name" value="Quinoprot_gluc/sorb_DH_b-prop"/>
</dbReference>
<organism evidence="3 4">
    <name type="scientific">Hyphococcus lacteus</name>
    <dbReference type="NCBI Taxonomy" id="3143536"/>
    <lineage>
        <taxon>Bacteria</taxon>
        <taxon>Pseudomonadati</taxon>
        <taxon>Pseudomonadota</taxon>
        <taxon>Alphaproteobacteria</taxon>
        <taxon>Parvularculales</taxon>
        <taxon>Parvularculaceae</taxon>
        <taxon>Hyphococcus</taxon>
    </lineage>
</organism>
<dbReference type="RefSeq" id="WP_369312525.1">
    <property type="nucleotide sequence ID" value="NZ_JBEHZE010000001.1"/>
</dbReference>
<evidence type="ECO:0000313" key="4">
    <source>
        <dbReference type="Proteomes" id="UP001560685"/>
    </source>
</evidence>
<evidence type="ECO:0000313" key="3">
    <source>
        <dbReference type="EMBL" id="MEX6632603.1"/>
    </source>
</evidence>
<feature type="domain" description="Glucose/Sorbosone dehydrogenase" evidence="2">
    <location>
        <begin position="61"/>
        <end position="379"/>
    </location>
</feature>
<evidence type="ECO:0000259" key="2">
    <source>
        <dbReference type="Pfam" id="PF07995"/>
    </source>
</evidence>
<dbReference type="InterPro" id="IPR011042">
    <property type="entry name" value="6-blade_b-propeller_TolB-like"/>
</dbReference>
<dbReference type="SUPFAM" id="SSF50952">
    <property type="entry name" value="Soluble quinoprotein glucose dehydrogenase"/>
    <property type="match status" value="1"/>
</dbReference>
<protein>
    <submittedName>
        <fullName evidence="3">PQQ-dependent sugar dehydrogenase</fullName>
        <ecNumber evidence="3">1.1.5.-</ecNumber>
    </submittedName>
</protein>
<comment type="caution">
    <text evidence="3">The sequence shown here is derived from an EMBL/GenBank/DDBJ whole genome shotgun (WGS) entry which is preliminary data.</text>
</comment>
<name>A0ABV3Z261_9PROT</name>
<evidence type="ECO:0000256" key="1">
    <source>
        <dbReference type="SAM" id="SignalP"/>
    </source>
</evidence>
<dbReference type="PANTHER" id="PTHR19328">
    <property type="entry name" value="HEDGEHOG-INTERACTING PROTEIN"/>
    <property type="match status" value="1"/>
</dbReference>
<keyword evidence="4" id="KW-1185">Reference proteome</keyword>
<dbReference type="Gene3D" id="2.120.10.30">
    <property type="entry name" value="TolB, C-terminal domain"/>
    <property type="match status" value="1"/>
</dbReference>
<proteinExistence type="predicted"/>
<dbReference type="InterPro" id="IPR012938">
    <property type="entry name" value="Glc/Sorbosone_DH"/>
</dbReference>
<keyword evidence="3" id="KW-0560">Oxidoreductase</keyword>
<dbReference type="EC" id="1.1.5.-" evidence="3"/>
<dbReference type="EMBL" id="JBEHZE010000001">
    <property type="protein sequence ID" value="MEX6632603.1"/>
    <property type="molecule type" value="Genomic_DNA"/>
</dbReference>
<feature type="chain" id="PRO_5045335972" evidence="1">
    <location>
        <begin position="21"/>
        <end position="395"/>
    </location>
</feature>
<dbReference type="Pfam" id="PF07995">
    <property type="entry name" value="GSDH"/>
    <property type="match status" value="1"/>
</dbReference>
<accession>A0ABV3Z261</accession>
<dbReference type="Proteomes" id="UP001560685">
    <property type="component" value="Unassembled WGS sequence"/>
</dbReference>
<reference evidence="3 4" key="1">
    <citation type="submission" date="2024-05" db="EMBL/GenBank/DDBJ databases">
        <title>Three bacterial strains, DH-69, EH-24, and ECK-19 isolated from coastal sediments.</title>
        <authorList>
            <person name="Ye Y.-Q."/>
            <person name="Du Z.-J."/>
        </authorList>
    </citation>
    <scope>NUCLEOTIDE SEQUENCE [LARGE SCALE GENOMIC DNA]</scope>
    <source>
        <strain evidence="3 4">ECK-19</strain>
    </source>
</reference>
<keyword evidence="1" id="KW-0732">Signal</keyword>
<sequence length="395" mass="42893">MTKRFLMMSCALLMTACSGANDAGANSAKGGGDPALQETLADPAPDGQLALNIEVLAEGLVNPWSISFLPDGDMLVSERAGRLRIIRDGALVADPVSGLPDIHPGRQAGLFDILPHPNFSENGWLYLAYANGSDRKNATRVARAKYSDGALTDLEVLYDAVPDKDTNHHYGGRMVWGGDSKLYVTIGEGSKYKEKAQDMKTSFGAVVRLNEDGSIPEDNPVFGDDSRPELWTKGHRNPQGFVYDQARDVMWETEHGPRGGDELNIIEPGNNYGWPLASYGIDYNGAKITPFTEYEGTTQPVKYWTPSIATSGLAVYRGDMFPDWDGDLLIGAMAGAALHHVMMDGNTPAGEERYLLDRGERVRDVRVGPDGAIYVATELTNDPEASGKVLRLTPQ</sequence>